<evidence type="ECO:0000313" key="1">
    <source>
        <dbReference type="EMBL" id="MPN21507.1"/>
    </source>
</evidence>
<dbReference type="AlphaFoldDB" id="A0A645G3N4"/>
<comment type="caution">
    <text evidence="1">The sequence shown here is derived from an EMBL/GenBank/DDBJ whole genome shotgun (WGS) entry which is preliminary data.</text>
</comment>
<sequence length="75" mass="8527">MVMLYGLDKLISLKSDAAFIRSSYFASAHLIDFLDTVKMKVTISSRPVARISIEDDHFSNKQREVLQNGSENTFE</sequence>
<protein>
    <submittedName>
        <fullName evidence="1">Uncharacterized protein</fullName>
    </submittedName>
</protein>
<name>A0A645G3N4_9ZZZZ</name>
<reference evidence="1" key="1">
    <citation type="submission" date="2019-08" db="EMBL/GenBank/DDBJ databases">
        <authorList>
            <person name="Kucharzyk K."/>
            <person name="Murdoch R.W."/>
            <person name="Higgins S."/>
            <person name="Loffler F."/>
        </authorList>
    </citation>
    <scope>NUCLEOTIDE SEQUENCE</scope>
</reference>
<accession>A0A645G3N4</accession>
<dbReference type="EMBL" id="VSSQ01069502">
    <property type="protein sequence ID" value="MPN21507.1"/>
    <property type="molecule type" value="Genomic_DNA"/>
</dbReference>
<gene>
    <name evidence="1" type="ORF">SDC9_168887</name>
</gene>
<organism evidence="1">
    <name type="scientific">bioreactor metagenome</name>
    <dbReference type="NCBI Taxonomy" id="1076179"/>
    <lineage>
        <taxon>unclassified sequences</taxon>
        <taxon>metagenomes</taxon>
        <taxon>ecological metagenomes</taxon>
    </lineage>
</organism>
<proteinExistence type="predicted"/>